<dbReference type="Proteomes" id="UP000015105">
    <property type="component" value="Chromosome 5D"/>
</dbReference>
<sequence length="49" mass="5205">KQQKRRTLFRTPLLLLRGHGEGEAALGAIQSPPPQPPPRGRSPVGGSPP</sequence>
<evidence type="ECO:0000313" key="2">
    <source>
        <dbReference type="EnsemblPlants" id="AET5Gv20688500.1"/>
    </source>
</evidence>
<evidence type="ECO:0000256" key="1">
    <source>
        <dbReference type="SAM" id="MobiDB-lite"/>
    </source>
</evidence>
<dbReference type="Gramene" id="AET5Gv20688500.1">
    <property type="protein sequence ID" value="AET5Gv20688500.1"/>
    <property type="gene ID" value="AET5Gv20688500"/>
</dbReference>
<feature type="region of interest" description="Disordered" evidence="1">
    <location>
        <begin position="1"/>
        <end position="49"/>
    </location>
</feature>
<dbReference type="EnsemblPlants" id="AET5Gv20688500.1">
    <property type="protein sequence ID" value="AET5Gv20688500.1"/>
    <property type="gene ID" value="AET5Gv20688500"/>
</dbReference>
<reference evidence="3" key="2">
    <citation type="journal article" date="2017" name="Nat. Plants">
        <title>The Aegilops tauschii genome reveals multiple impacts of transposons.</title>
        <authorList>
            <person name="Zhao G."/>
            <person name="Zou C."/>
            <person name="Li K."/>
            <person name="Wang K."/>
            <person name="Li T."/>
            <person name="Gao L."/>
            <person name="Zhang X."/>
            <person name="Wang H."/>
            <person name="Yang Z."/>
            <person name="Liu X."/>
            <person name="Jiang W."/>
            <person name="Mao L."/>
            <person name="Kong X."/>
            <person name="Jiao Y."/>
            <person name="Jia J."/>
        </authorList>
    </citation>
    <scope>NUCLEOTIDE SEQUENCE [LARGE SCALE GENOMIC DNA]</scope>
    <source>
        <strain evidence="3">cv. AL8/78</strain>
    </source>
</reference>
<name>A0A453LAD4_AEGTS</name>
<reference evidence="2" key="3">
    <citation type="journal article" date="2017" name="Nature">
        <title>Genome sequence of the progenitor of the wheat D genome Aegilops tauschii.</title>
        <authorList>
            <person name="Luo M.C."/>
            <person name="Gu Y.Q."/>
            <person name="Puiu D."/>
            <person name="Wang H."/>
            <person name="Twardziok S.O."/>
            <person name="Deal K.R."/>
            <person name="Huo N."/>
            <person name="Zhu T."/>
            <person name="Wang L."/>
            <person name="Wang Y."/>
            <person name="McGuire P.E."/>
            <person name="Liu S."/>
            <person name="Long H."/>
            <person name="Ramasamy R.K."/>
            <person name="Rodriguez J.C."/>
            <person name="Van S.L."/>
            <person name="Yuan L."/>
            <person name="Wang Z."/>
            <person name="Xia Z."/>
            <person name="Xiao L."/>
            <person name="Anderson O.D."/>
            <person name="Ouyang S."/>
            <person name="Liang Y."/>
            <person name="Zimin A.V."/>
            <person name="Pertea G."/>
            <person name="Qi P."/>
            <person name="Bennetzen J.L."/>
            <person name="Dai X."/>
            <person name="Dawson M.W."/>
            <person name="Muller H.G."/>
            <person name="Kugler K."/>
            <person name="Rivarola-Duarte L."/>
            <person name="Spannagl M."/>
            <person name="Mayer K.F.X."/>
            <person name="Lu F.H."/>
            <person name="Bevan M.W."/>
            <person name="Leroy P."/>
            <person name="Li P."/>
            <person name="You F.M."/>
            <person name="Sun Q."/>
            <person name="Liu Z."/>
            <person name="Lyons E."/>
            <person name="Wicker T."/>
            <person name="Salzberg S.L."/>
            <person name="Devos K.M."/>
            <person name="Dvorak J."/>
        </authorList>
    </citation>
    <scope>NUCLEOTIDE SEQUENCE [LARGE SCALE GENOMIC DNA]</scope>
    <source>
        <strain evidence="2">cv. AL8/78</strain>
    </source>
</reference>
<reference evidence="2" key="4">
    <citation type="submission" date="2019-03" db="UniProtKB">
        <authorList>
            <consortium name="EnsemblPlants"/>
        </authorList>
    </citation>
    <scope>IDENTIFICATION</scope>
</reference>
<protein>
    <submittedName>
        <fullName evidence="2">Uncharacterized protein</fullName>
    </submittedName>
</protein>
<accession>A0A453LAD4</accession>
<feature type="compositionally biased region" description="Pro residues" evidence="1">
    <location>
        <begin position="31"/>
        <end position="49"/>
    </location>
</feature>
<keyword evidence="3" id="KW-1185">Reference proteome</keyword>
<dbReference type="AlphaFoldDB" id="A0A453LAD4"/>
<reference evidence="3" key="1">
    <citation type="journal article" date="2014" name="Science">
        <title>Ancient hybridizations among the ancestral genomes of bread wheat.</title>
        <authorList>
            <consortium name="International Wheat Genome Sequencing Consortium,"/>
            <person name="Marcussen T."/>
            <person name="Sandve S.R."/>
            <person name="Heier L."/>
            <person name="Spannagl M."/>
            <person name="Pfeifer M."/>
            <person name="Jakobsen K.S."/>
            <person name="Wulff B.B."/>
            <person name="Steuernagel B."/>
            <person name="Mayer K.F."/>
            <person name="Olsen O.A."/>
        </authorList>
    </citation>
    <scope>NUCLEOTIDE SEQUENCE [LARGE SCALE GENOMIC DNA]</scope>
    <source>
        <strain evidence="3">cv. AL8/78</strain>
    </source>
</reference>
<reference evidence="2" key="5">
    <citation type="journal article" date="2021" name="G3 (Bethesda)">
        <title>Aegilops tauschii genome assembly Aet v5.0 features greater sequence contiguity and improved annotation.</title>
        <authorList>
            <person name="Wang L."/>
            <person name="Zhu T."/>
            <person name="Rodriguez J.C."/>
            <person name="Deal K.R."/>
            <person name="Dubcovsky J."/>
            <person name="McGuire P.E."/>
            <person name="Lux T."/>
            <person name="Spannagl M."/>
            <person name="Mayer K.F.X."/>
            <person name="Baldrich P."/>
            <person name="Meyers B.C."/>
            <person name="Huo N."/>
            <person name="Gu Y.Q."/>
            <person name="Zhou H."/>
            <person name="Devos K.M."/>
            <person name="Bennetzen J.L."/>
            <person name="Unver T."/>
            <person name="Budak H."/>
            <person name="Gulick P.J."/>
            <person name="Galiba G."/>
            <person name="Kalapos B."/>
            <person name="Nelson D.R."/>
            <person name="Li P."/>
            <person name="You F.M."/>
            <person name="Luo M.C."/>
            <person name="Dvorak J."/>
        </authorList>
    </citation>
    <scope>NUCLEOTIDE SEQUENCE [LARGE SCALE GENOMIC DNA]</scope>
    <source>
        <strain evidence="2">cv. AL8/78</strain>
    </source>
</reference>
<organism evidence="2 3">
    <name type="scientific">Aegilops tauschii subsp. strangulata</name>
    <name type="common">Goatgrass</name>
    <dbReference type="NCBI Taxonomy" id="200361"/>
    <lineage>
        <taxon>Eukaryota</taxon>
        <taxon>Viridiplantae</taxon>
        <taxon>Streptophyta</taxon>
        <taxon>Embryophyta</taxon>
        <taxon>Tracheophyta</taxon>
        <taxon>Spermatophyta</taxon>
        <taxon>Magnoliopsida</taxon>
        <taxon>Liliopsida</taxon>
        <taxon>Poales</taxon>
        <taxon>Poaceae</taxon>
        <taxon>BOP clade</taxon>
        <taxon>Pooideae</taxon>
        <taxon>Triticodae</taxon>
        <taxon>Triticeae</taxon>
        <taxon>Triticinae</taxon>
        <taxon>Aegilops</taxon>
    </lineage>
</organism>
<proteinExistence type="predicted"/>
<evidence type="ECO:0000313" key="3">
    <source>
        <dbReference type="Proteomes" id="UP000015105"/>
    </source>
</evidence>